<dbReference type="EMBL" id="BQNB010010477">
    <property type="protein sequence ID" value="GJS77825.1"/>
    <property type="molecule type" value="Genomic_DNA"/>
</dbReference>
<reference evidence="1" key="2">
    <citation type="submission" date="2022-01" db="EMBL/GenBank/DDBJ databases">
        <authorList>
            <person name="Yamashiro T."/>
            <person name="Shiraishi A."/>
            <person name="Satake H."/>
            <person name="Nakayama K."/>
        </authorList>
    </citation>
    <scope>NUCLEOTIDE SEQUENCE</scope>
</reference>
<name>A0ABQ4YK11_9ASTR</name>
<evidence type="ECO:0000313" key="1">
    <source>
        <dbReference type="EMBL" id="GJS77825.1"/>
    </source>
</evidence>
<accession>A0ABQ4YK11</accession>
<reference evidence="1" key="1">
    <citation type="journal article" date="2022" name="Int. J. Mol. Sci.">
        <title>Draft Genome of Tanacetum Coccineum: Genomic Comparison of Closely Related Tanacetum-Family Plants.</title>
        <authorList>
            <person name="Yamashiro T."/>
            <person name="Shiraishi A."/>
            <person name="Nakayama K."/>
            <person name="Satake H."/>
        </authorList>
    </citation>
    <scope>NUCLEOTIDE SEQUENCE</scope>
</reference>
<comment type="caution">
    <text evidence="1">The sequence shown here is derived from an EMBL/GenBank/DDBJ whole genome shotgun (WGS) entry which is preliminary data.</text>
</comment>
<feature type="non-terminal residue" evidence="1">
    <location>
        <position position="81"/>
    </location>
</feature>
<organism evidence="1 2">
    <name type="scientific">Tanacetum coccineum</name>
    <dbReference type="NCBI Taxonomy" id="301880"/>
    <lineage>
        <taxon>Eukaryota</taxon>
        <taxon>Viridiplantae</taxon>
        <taxon>Streptophyta</taxon>
        <taxon>Embryophyta</taxon>
        <taxon>Tracheophyta</taxon>
        <taxon>Spermatophyta</taxon>
        <taxon>Magnoliopsida</taxon>
        <taxon>eudicotyledons</taxon>
        <taxon>Gunneridae</taxon>
        <taxon>Pentapetalae</taxon>
        <taxon>asterids</taxon>
        <taxon>campanulids</taxon>
        <taxon>Asterales</taxon>
        <taxon>Asteraceae</taxon>
        <taxon>Asteroideae</taxon>
        <taxon>Anthemideae</taxon>
        <taxon>Anthemidinae</taxon>
        <taxon>Tanacetum</taxon>
    </lineage>
</organism>
<sequence length="81" mass="9490">MKMVTKLFDRNGVLEADLKKTKQTYSSAYTKLILRVKKLESRIKIRKERRQARIVLSDDEDIAYDSSKQGRKLSDAEVQEK</sequence>
<protein>
    <submittedName>
        <fullName evidence="1">Uncharacterized protein</fullName>
    </submittedName>
</protein>
<dbReference type="Proteomes" id="UP001151760">
    <property type="component" value="Unassembled WGS sequence"/>
</dbReference>
<evidence type="ECO:0000313" key="2">
    <source>
        <dbReference type="Proteomes" id="UP001151760"/>
    </source>
</evidence>
<keyword evidence="2" id="KW-1185">Reference proteome</keyword>
<gene>
    <name evidence="1" type="ORF">Tco_0727706</name>
</gene>
<proteinExistence type="predicted"/>